<comment type="caution">
    <text evidence="1">The sequence shown here is derived from an EMBL/GenBank/DDBJ whole genome shotgun (WGS) entry which is preliminary data.</text>
</comment>
<proteinExistence type="predicted"/>
<accession>A0A5J4TWC0</accession>
<organism evidence="1 2">
    <name type="scientific">Streblomastix strix</name>
    <dbReference type="NCBI Taxonomy" id="222440"/>
    <lineage>
        <taxon>Eukaryota</taxon>
        <taxon>Metamonada</taxon>
        <taxon>Preaxostyla</taxon>
        <taxon>Oxymonadida</taxon>
        <taxon>Streblomastigidae</taxon>
        <taxon>Streblomastix</taxon>
    </lineage>
</organism>
<protein>
    <submittedName>
        <fullName evidence="1">Uncharacterized protein</fullName>
    </submittedName>
</protein>
<dbReference type="AlphaFoldDB" id="A0A5J4TWC0"/>
<gene>
    <name evidence="1" type="ORF">EZS28_042103</name>
</gene>
<dbReference type="OrthoDB" id="10066471at2759"/>
<evidence type="ECO:0000313" key="2">
    <source>
        <dbReference type="Proteomes" id="UP000324800"/>
    </source>
</evidence>
<sequence>FDMNRMHYICGDTDSMTWAISGNPEDDYRQKFKYSVMRQKERRALPQLQKFITFIILFQMRMKRISVIV</sequence>
<name>A0A5J4TWC0_9EUKA</name>
<reference evidence="1 2" key="1">
    <citation type="submission" date="2019-03" db="EMBL/GenBank/DDBJ databases">
        <title>Single cell metagenomics reveals metabolic interactions within the superorganism composed of flagellate Streblomastix strix and complex community of Bacteroidetes bacteria on its surface.</title>
        <authorList>
            <person name="Treitli S.C."/>
            <person name="Kolisko M."/>
            <person name="Husnik F."/>
            <person name="Keeling P."/>
            <person name="Hampl V."/>
        </authorList>
    </citation>
    <scope>NUCLEOTIDE SEQUENCE [LARGE SCALE GENOMIC DNA]</scope>
    <source>
        <strain evidence="1">ST1C</strain>
    </source>
</reference>
<dbReference type="Proteomes" id="UP000324800">
    <property type="component" value="Unassembled WGS sequence"/>
</dbReference>
<dbReference type="EMBL" id="SNRW01024287">
    <property type="protein sequence ID" value="KAA6362370.1"/>
    <property type="molecule type" value="Genomic_DNA"/>
</dbReference>
<feature type="non-terminal residue" evidence="1">
    <location>
        <position position="1"/>
    </location>
</feature>
<evidence type="ECO:0000313" key="1">
    <source>
        <dbReference type="EMBL" id="KAA6362370.1"/>
    </source>
</evidence>